<dbReference type="STRING" id="1848.SAMN05443637_12630"/>
<name>A0A1M7A5R8_PSETH</name>
<evidence type="ECO:0000256" key="1">
    <source>
        <dbReference type="SAM" id="Phobius"/>
    </source>
</evidence>
<keyword evidence="3" id="KW-1185">Reference proteome</keyword>
<dbReference type="AlphaFoldDB" id="A0A1M7A5R8"/>
<evidence type="ECO:0000313" key="3">
    <source>
        <dbReference type="Proteomes" id="UP000184363"/>
    </source>
</evidence>
<sequence>MPHYCVSVIRALVDWWDSVELWFTQLAFPLQVLLAAVLLLPLCWFTAAGADRVLDRVTDLVTGLVRSRRTPPRGEVR</sequence>
<accession>A0A1M7A5R8</accession>
<keyword evidence="1" id="KW-0812">Transmembrane</keyword>
<dbReference type="Proteomes" id="UP000184363">
    <property type="component" value="Unassembled WGS sequence"/>
</dbReference>
<proteinExistence type="predicted"/>
<dbReference type="EMBL" id="FRAP01000026">
    <property type="protein sequence ID" value="SHL38067.1"/>
    <property type="molecule type" value="Genomic_DNA"/>
</dbReference>
<organism evidence="2 3">
    <name type="scientific">Pseudonocardia thermophila</name>
    <dbReference type="NCBI Taxonomy" id="1848"/>
    <lineage>
        <taxon>Bacteria</taxon>
        <taxon>Bacillati</taxon>
        <taxon>Actinomycetota</taxon>
        <taxon>Actinomycetes</taxon>
        <taxon>Pseudonocardiales</taxon>
        <taxon>Pseudonocardiaceae</taxon>
        <taxon>Pseudonocardia</taxon>
    </lineage>
</organism>
<gene>
    <name evidence="2" type="ORF">SAMN05443637_12630</name>
</gene>
<feature type="transmembrane region" description="Helical" evidence="1">
    <location>
        <begin position="26"/>
        <end position="47"/>
    </location>
</feature>
<protein>
    <submittedName>
        <fullName evidence="2">Uncharacterized protein</fullName>
    </submittedName>
</protein>
<keyword evidence="1" id="KW-0472">Membrane</keyword>
<keyword evidence="1" id="KW-1133">Transmembrane helix</keyword>
<evidence type="ECO:0000313" key="2">
    <source>
        <dbReference type="EMBL" id="SHL38067.1"/>
    </source>
</evidence>
<reference evidence="2 3" key="1">
    <citation type="submission" date="2016-11" db="EMBL/GenBank/DDBJ databases">
        <authorList>
            <person name="Jaros S."/>
            <person name="Januszkiewicz K."/>
            <person name="Wedrychowicz H."/>
        </authorList>
    </citation>
    <scope>NUCLEOTIDE SEQUENCE [LARGE SCALE GENOMIC DNA]</scope>
    <source>
        <strain evidence="2 3">DSM 43832</strain>
    </source>
</reference>